<name>A0A9P7G9J9_9AGAR</name>
<dbReference type="SUPFAM" id="SSF81383">
    <property type="entry name" value="F-box domain"/>
    <property type="match status" value="1"/>
</dbReference>
<evidence type="ECO:0000259" key="1">
    <source>
        <dbReference type="PROSITE" id="PS50181"/>
    </source>
</evidence>
<dbReference type="AlphaFoldDB" id="A0A9P7G9J9"/>
<keyword evidence="3" id="KW-1185">Reference proteome</keyword>
<organism evidence="2 3">
    <name type="scientific">Asterophora parasitica</name>
    <dbReference type="NCBI Taxonomy" id="117018"/>
    <lineage>
        <taxon>Eukaryota</taxon>
        <taxon>Fungi</taxon>
        <taxon>Dikarya</taxon>
        <taxon>Basidiomycota</taxon>
        <taxon>Agaricomycotina</taxon>
        <taxon>Agaricomycetes</taxon>
        <taxon>Agaricomycetidae</taxon>
        <taxon>Agaricales</taxon>
        <taxon>Tricholomatineae</taxon>
        <taxon>Lyophyllaceae</taxon>
        <taxon>Asterophora</taxon>
    </lineage>
</organism>
<dbReference type="InterPro" id="IPR001810">
    <property type="entry name" value="F-box_dom"/>
</dbReference>
<dbReference type="OrthoDB" id="3359674at2759"/>
<sequence length="443" mass="50222">MDPPQRCSIGSLPPELLIQVFEECAINHPLAPLTLRTVSKWWTAIVDHSPRVWRHITLHDSTHSIPFLRQQAELWAERSLSLPLNVELKVENIDLILPMLSPLLSSVHRWHSFEMKGAREETRIFSDDLPVAGRSLDCLQIWVDAIDDASSRRTFEQDKELVIMNIWCFELPKSTLLAPLCFTAIVIKEDTFSDLHSQPEDILDFLTACPALQTFYFHGYHYNDEPPARLPVITLSHLHTLQLKNTCMTRAILSSLHTPQLVNLHLAHLNVEFALRGQYSDEGDSADEAADFSQSPWSDHATGMGLRKLITRSRPPLVTLNMDFSDMRTKDFNFVFDRLPFLQHFLIVASDMSDTVIQLLRPYTLDGVSRVRLPRLSSLALHNCQRLSGQAVVDALKARVGFTDTRPLGTSTLKDVAIQGCDGFGTEHEHMLLDRLGARLRLA</sequence>
<evidence type="ECO:0000313" key="2">
    <source>
        <dbReference type="EMBL" id="KAG5646547.1"/>
    </source>
</evidence>
<dbReference type="Proteomes" id="UP000775547">
    <property type="component" value="Unassembled WGS sequence"/>
</dbReference>
<comment type="caution">
    <text evidence="2">The sequence shown here is derived from an EMBL/GenBank/DDBJ whole genome shotgun (WGS) entry which is preliminary data.</text>
</comment>
<gene>
    <name evidence="2" type="ORF">DXG03_003315</name>
</gene>
<feature type="domain" description="F-box" evidence="1">
    <location>
        <begin position="6"/>
        <end position="56"/>
    </location>
</feature>
<dbReference type="EMBL" id="JABCKV010000020">
    <property type="protein sequence ID" value="KAG5646547.1"/>
    <property type="molecule type" value="Genomic_DNA"/>
</dbReference>
<protein>
    <recommendedName>
        <fullName evidence="1">F-box domain-containing protein</fullName>
    </recommendedName>
</protein>
<accession>A0A9P7G9J9</accession>
<dbReference type="InterPro" id="IPR036047">
    <property type="entry name" value="F-box-like_dom_sf"/>
</dbReference>
<dbReference type="InterPro" id="IPR032675">
    <property type="entry name" value="LRR_dom_sf"/>
</dbReference>
<reference evidence="2" key="2">
    <citation type="submission" date="2021-10" db="EMBL/GenBank/DDBJ databases">
        <title>Phylogenomics reveals ancestral predisposition of the termite-cultivated fungus Termitomyces towards a domesticated lifestyle.</title>
        <authorList>
            <person name="Auxier B."/>
            <person name="Grum-Grzhimaylo A."/>
            <person name="Cardenas M.E."/>
            <person name="Lodge J.D."/>
            <person name="Laessoe T."/>
            <person name="Pedersen O."/>
            <person name="Smith M.E."/>
            <person name="Kuyper T.W."/>
            <person name="Franco-Molano E.A."/>
            <person name="Baroni T.J."/>
            <person name="Aanen D.K."/>
        </authorList>
    </citation>
    <scope>NUCLEOTIDE SEQUENCE</scope>
    <source>
        <strain evidence="2">AP01</strain>
        <tissue evidence="2">Mycelium</tissue>
    </source>
</reference>
<dbReference type="PROSITE" id="PS50181">
    <property type="entry name" value="FBOX"/>
    <property type="match status" value="1"/>
</dbReference>
<proteinExistence type="predicted"/>
<evidence type="ECO:0000313" key="3">
    <source>
        <dbReference type="Proteomes" id="UP000775547"/>
    </source>
</evidence>
<dbReference type="SUPFAM" id="SSF52047">
    <property type="entry name" value="RNI-like"/>
    <property type="match status" value="1"/>
</dbReference>
<dbReference type="Gene3D" id="3.80.10.10">
    <property type="entry name" value="Ribonuclease Inhibitor"/>
    <property type="match status" value="1"/>
</dbReference>
<reference evidence="2" key="1">
    <citation type="submission" date="2020-07" db="EMBL/GenBank/DDBJ databases">
        <authorList>
            <person name="Nieuwenhuis M."/>
            <person name="Van De Peppel L.J.J."/>
        </authorList>
    </citation>
    <scope>NUCLEOTIDE SEQUENCE</scope>
    <source>
        <strain evidence="2">AP01</strain>
        <tissue evidence="2">Mycelium</tissue>
    </source>
</reference>